<dbReference type="RefSeq" id="WP_338039927.1">
    <property type="nucleotide sequence ID" value="NZ_CP011129.1"/>
</dbReference>
<keyword evidence="2" id="KW-1185">Reference proteome</keyword>
<gene>
    <name evidence="1" type="ORF">LA76x_2269</name>
</gene>
<proteinExistence type="predicted"/>
<dbReference type="KEGG" id="lab:LA76x_2269"/>
<dbReference type="AlphaFoldDB" id="A0A0S2FA14"/>
<evidence type="ECO:0000313" key="1">
    <source>
        <dbReference type="EMBL" id="ALN80402.1"/>
    </source>
</evidence>
<dbReference type="STRING" id="84531.LA76x_2269"/>
<protein>
    <submittedName>
        <fullName evidence="1">Uncharacterized protein</fullName>
    </submittedName>
</protein>
<accession>A0A0S2FA14</accession>
<organism evidence="1 2">
    <name type="scientific">Lysobacter antibioticus</name>
    <dbReference type="NCBI Taxonomy" id="84531"/>
    <lineage>
        <taxon>Bacteria</taxon>
        <taxon>Pseudomonadati</taxon>
        <taxon>Pseudomonadota</taxon>
        <taxon>Gammaproteobacteria</taxon>
        <taxon>Lysobacterales</taxon>
        <taxon>Lysobacteraceae</taxon>
        <taxon>Lysobacter</taxon>
    </lineage>
</organism>
<sequence>MRHLGFVLRSFGDDTSGRRQENPAHTIKNKSEAVYRRGASHRQTPSTYGCSGGVFVWPRGCKACCVARPGLALLIHNWAEQAPVASNRSKARSVSQGLVASRFQHPHKSHVRGVLVNSDRSAVSAISGYFYQFDATIISCLALPRDSDYIDVECVEDFDITTATETTAVQCKYYEATEYKHSAIKKAVRFMLDDYAQRRTAKASPLKYHIRGHFPKGGDKLPAKIDVDFLKRRFLTYKKKNVTHEEHVKLGLDDAALAEFLEGLSFDLKAPAFAKQFSQLLSDMRAAFTCTEALAEHFYYNNALRLIRDLATNADPVQRRVTKKQFLKRIDSAETCFDEWLARFRGKDKYLSALRKRHFTELNIPSVHRFFLIETGPGQTVATLKEMTRLIARKWSRTSKLEPQPFCPYIYFHGLPADELIGLKRELNQDGFKIIDGHDFQGADFDVESIKVHPTDVSGIKVKIINNSDSLSKTLTAIVRSRAIFQFYLEKEFFSFDSPSVPHVKIRVDEITDIKEIV</sequence>
<reference evidence="1 2" key="1">
    <citation type="journal article" date="2015" name="BMC Genomics">
        <title>Comparative genomics and metabolic profiling of the genus Lysobacter.</title>
        <authorList>
            <person name="de Bruijn I."/>
            <person name="Cheng X."/>
            <person name="de Jager V."/>
            <person name="Exposito R.G."/>
            <person name="Watrous J."/>
            <person name="Patel N."/>
            <person name="Postma J."/>
            <person name="Dorrestein P.C."/>
            <person name="Kobayashi D."/>
            <person name="Raaijmakers J.M."/>
        </authorList>
    </citation>
    <scope>NUCLEOTIDE SEQUENCE [LARGE SCALE GENOMIC DNA]</scope>
    <source>
        <strain evidence="1 2">76</strain>
    </source>
</reference>
<dbReference type="PATRIC" id="fig|84531.8.peg.2280"/>
<dbReference type="EMBL" id="CP011129">
    <property type="protein sequence ID" value="ALN80402.1"/>
    <property type="molecule type" value="Genomic_DNA"/>
</dbReference>
<evidence type="ECO:0000313" key="2">
    <source>
        <dbReference type="Proteomes" id="UP000060787"/>
    </source>
</evidence>
<dbReference type="Proteomes" id="UP000060787">
    <property type="component" value="Chromosome"/>
</dbReference>
<name>A0A0S2FA14_LYSAN</name>
<dbReference type="NCBIfam" id="NF042945">
    <property type="entry name" value="DUF4297_antiphage"/>
    <property type="match status" value="1"/>
</dbReference>